<dbReference type="Gene3D" id="3.30.420.10">
    <property type="entry name" value="Ribonuclease H-like superfamily/Ribonuclease H"/>
    <property type="match status" value="1"/>
</dbReference>
<sequence length="64" mass="7064">MLAYAGICNYLVASTYSRRASRAYKVRLESDAKFGVPKALISDQGSHFCNLSMATLLEKYGVVQ</sequence>
<keyword evidence="2" id="KW-1185">Reference proteome</keyword>
<protein>
    <recommendedName>
        <fullName evidence="3">Integrase catalytic domain-containing protein</fullName>
    </recommendedName>
</protein>
<name>A0A371GFF9_MUCPR</name>
<evidence type="ECO:0008006" key="3">
    <source>
        <dbReference type="Google" id="ProtNLM"/>
    </source>
</evidence>
<evidence type="ECO:0000313" key="2">
    <source>
        <dbReference type="Proteomes" id="UP000257109"/>
    </source>
</evidence>
<organism evidence="1 2">
    <name type="scientific">Mucuna pruriens</name>
    <name type="common">Velvet bean</name>
    <name type="synonym">Dolichos pruriens</name>
    <dbReference type="NCBI Taxonomy" id="157652"/>
    <lineage>
        <taxon>Eukaryota</taxon>
        <taxon>Viridiplantae</taxon>
        <taxon>Streptophyta</taxon>
        <taxon>Embryophyta</taxon>
        <taxon>Tracheophyta</taxon>
        <taxon>Spermatophyta</taxon>
        <taxon>Magnoliopsida</taxon>
        <taxon>eudicotyledons</taxon>
        <taxon>Gunneridae</taxon>
        <taxon>Pentapetalae</taxon>
        <taxon>rosids</taxon>
        <taxon>fabids</taxon>
        <taxon>Fabales</taxon>
        <taxon>Fabaceae</taxon>
        <taxon>Papilionoideae</taxon>
        <taxon>50 kb inversion clade</taxon>
        <taxon>NPAAA clade</taxon>
        <taxon>indigoferoid/millettioid clade</taxon>
        <taxon>Phaseoleae</taxon>
        <taxon>Mucuna</taxon>
    </lineage>
</organism>
<dbReference type="SUPFAM" id="SSF53098">
    <property type="entry name" value="Ribonuclease H-like"/>
    <property type="match status" value="1"/>
</dbReference>
<dbReference type="EMBL" id="QJKJ01005706">
    <property type="protein sequence ID" value="RDX89308.1"/>
    <property type="molecule type" value="Genomic_DNA"/>
</dbReference>
<accession>A0A371GFF9</accession>
<feature type="non-terminal residue" evidence="1">
    <location>
        <position position="1"/>
    </location>
</feature>
<comment type="caution">
    <text evidence="1">The sequence shown here is derived from an EMBL/GenBank/DDBJ whole genome shotgun (WGS) entry which is preliminary data.</text>
</comment>
<dbReference type="Proteomes" id="UP000257109">
    <property type="component" value="Unassembled WGS sequence"/>
</dbReference>
<dbReference type="AlphaFoldDB" id="A0A371GFF9"/>
<dbReference type="GO" id="GO:0003676">
    <property type="term" value="F:nucleic acid binding"/>
    <property type="evidence" value="ECO:0007669"/>
    <property type="project" value="InterPro"/>
</dbReference>
<proteinExistence type="predicted"/>
<evidence type="ECO:0000313" key="1">
    <source>
        <dbReference type="EMBL" id="RDX89308.1"/>
    </source>
</evidence>
<gene>
    <name evidence="1" type="ORF">CR513_28976</name>
</gene>
<dbReference type="InterPro" id="IPR012337">
    <property type="entry name" value="RNaseH-like_sf"/>
</dbReference>
<reference evidence="1" key="1">
    <citation type="submission" date="2018-05" db="EMBL/GenBank/DDBJ databases">
        <title>Draft genome of Mucuna pruriens seed.</title>
        <authorList>
            <person name="Nnadi N.E."/>
            <person name="Vos R."/>
            <person name="Hasami M.H."/>
            <person name="Devisetty U.K."/>
            <person name="Aguiy J.C."/>
        </authorList>
    </citation>
    <scope>NUCLEOTIDE SEQUENCE [LARGE SCALE GENOMIC DNA]</scope>
    <source>
        <strain evidence="1">JCA_2017</strain>
    </source>
</reference>
<dbReference type="InterPro" id="IPR036397">
    <property type="entry name" value="RNaseH_sf"/>
</dbReference>